<reference evidence="1" key="1">
    <citation type="journal article" date="2015" name="Nature">
        <title>Complex archaea that bridge the gap between prokaryotes and eukaryotes.</title>
        <authorList>
            <person name="Spang A."/>
            <person name="Saw J.H."/>
            <person name="Jorgensen S.L."/>
            <person name="Zaremba-Niedzwiedzka K."/>
            <person name="Martijn J."/>
            <person name="Lind A.E."/>
            <person name="van Eijk R."/>
            <person name="Schleper C."/>
            <person name="Guy L."/>
            <person name="Ettema T.J."/>
        </authorList>
    </citation>
    <scope>NUCLEOTIDE SEQUENCE</scope>
</reference>
<protein>
    <submittedName>
        <fullName evidence="1">Uncharacterized protein</fullName>
    </submittedName>
</protein>
<dbReference type="AlphaFoldDB" id="A0A0F9QHD4"/>
<dbReference type="EMBL" id="LAZR01004882">
    <property type="protein sequence ID" value="KKN04728.1"/>
    <property type="molecule type" value="Genomic_DNA"/>
</dbReference>
<organism evidence="1">
    <name type="scientific">marine sediment metagenome</name>
    <dbReference type="NCBI Taxonomy" id="412755"/>
    <lineage>
        <taxon>unclassified sequences</taxon>
        <taxon>metagenomes</taxon>
        <taxon>ecological metagenomes</taxon>
    </lineage>
</organism>
<comment type="caution">
    <text evidence="1">The sequence shown here is derived from an EMBL/GenBank/DDBJ whole genome shotgun (WGS) entry which is preliminary data.</text>
</comment>
<accession>A0A0F9QHD4</accession>
<gene>
    <name evidence="1" type="ORF">LCGC14_1094370</name>
</gene>
<name>A0A0F9QHD4_9ZZZZ</name>
<sequence length="75" mass="9089">MELEEAKKVILDHLDDICTVKNTKWVYIIHSVSKVGEYREVDAGYTEKEMDIMRRCRYIDMKEYFKLRELIDDLI</sequence>
<evidence type="ECO:0000313" key="1">
    <source>
        <dbReference type="EMBL" id="KKN04728.1"/>
    </source>
</evidence>
<proteinExistence type="predicted"/>